<sequence>MLPDGYSFLPPPLMAEQQQLRAVTRKNELSNRDVTIQIQSYMGLQLEIAGTISVTDRH</sequence>
<evidence type="ECO:0000313" key="1">
    <source>
        <dbReference type="EMBL" id="KAB8069415.1"/>
    </source>
</evidence>
<organism evidence="1 2">
    <name type="scientific">Aspergillus leporis</name>
    <dbReference type="NCBI Taxonomy" id="41062"/>
    <lineage>
        <taxon>Eukaryota</taxon>
        <taxon>Fungi</taxon>
        <taxon>Dikarya</taxon>
        <taxon>Ascomycota</taxon>
        <taxon>Pezizomycotina</taxon>
        <taxon>Eurotiomycetes</taxon>
        <taxon>Eurotiomycetidae</taxon>
        <taxon>Eurotiales</taxon>
        <taxon>Aspergillaceae</taxon>
        <taxon>Aspergillus</taxon>
        <taxon>Aspergillus subgen. Circumdati</taxon>
    </lineage>
</organism>
<dbReference type="AlphaFoldDB" id="A0A5N5WNQ7"/>
<evidence type="ECO:0000313" key="2">
    <source>
        <dbReference type="Proteomes" id="UP000326565"/>
    </source>
</evidence>
<keyword evidence="2" id="KW-1185">Reference proteome</keyword>
<protein>
    <submittedName>
        <fullName evidence="1">Uncharacterized protein</fullName>
    </submittedName>
</protein>
<name>A0A5N5WNQ7_9EURO</name>
<reference evidence="1 2" key="1">
    <citation type="submission" date="2019-04" db="EMBL/GenBank/DDBJ databases">
        <title>Friends and foes A comparative genomics study of 23 Aspergillus species from section Flavi.</title>
        <authorList>
            <consortium name="DOE Joint Genome Institute"/>
            <person name="Kjaerbolling I."/>
            <person name="Vesth T."/>
            <person name="Frisvad J.C."/>
            <person name="Nybo J.L."/>
            <person name="Theobald S."/>
            <person name="Kildgaard S."/>
            <person name="Isbrandt T."/>
            <person name="Kuo A."/>
            <person name="Sato A."/>
            <person name="Lyhne E.K."/>
            <person name="Kogle M.E."/>
            <person name="Wiebenga A."/>
            <person name="Kun R.S."/>
            <person name="Lubbers R.J."/>
            <person name="Makela M.R."/>
            <person name="Barry K."/>
            <person name="Chovatia M."/>
            <person name="Clum A."/>
            <person name="Daum C."/>
            <person name="Haridas S."/>
            <person name="He G."/>
            <person name="LaButti K."/>
            <person name="Lipzen A."/>
            <person name="Mondo S."/>
            <person name="Riley R."/>
            <person name="Salamov A."/>
            <person name="Simmons B.A."/>
            <person name="Magnuson J.K."/>
            <person name="Henrissat B."/>
            <person name="Mortensen U.H."/>
            <person name="Larsen T.O."/>
            <person name="Devries R.P."/>
            <person name="Grigoriev I.V."/>
            <person name="Machida M."/>
            <person name="Baker S.E."/>
            <person name="Andersen M.R."/>
        </authorList>
    </citation>
    <scope>NUCLEOTIDE SEQUENCE [LARGE SCALE GENOMIC DNA]</scope>
    <source>
        <strain evidence="1 2">CBS 151.66</strain>
    </source>
</reference>
<proteinExistence type="predicted"/>
<gene>
    <name evidence="1" type="ORF">BDV29DRAFT_182778</name>
</gene>
<dbReference type="EMBL" id="ML732342">
    <property type="protein sequence ID" value="KAB8069415.1"/>
    <property type="molecule type" value="Genomic_DNA"/>
</dbReference>
<dbReference type="Proteomes" id="UP000326565">
    <property type="component" value="Unassembled WGS sequence"/>
</dbReference>
<accession>A0A5N5WNQ7</accession>